<evidence type="ECO:0000313" key="1">
    <source>
        <dbReference type="EMBL" id="KAJ6853428.1"/>
    </source>
</evidence>
<keyword evidence="1" id="KW-0675">Receptor</keyword>
<organism evidence="1 2">
    <name type="scientific">Iris pallida</name>
    <name type="common">Sweet iris</name>
    <dbReference type="NCBI Taxonomy" id="29817"/>
    <lineage>
        <taxon>Eukaryota</taxon>
        <taxon>Viridiplantae</taxon>
        <taxon>Streptophyta</taxon>
        <taxon>Embryophyta</taxon>
        <taxon>Tracheophyta</taxon>
        <taxon>Spermatophyta</taxon>
        <taxon>Magnoliopsida</taxon>
        <taxon>Liliopsida</taxon>
        <taxon>Asparagales</taxon>
        <taxon>Iridaceae</taxon>
        <taxon>Iridoideae</taxon>
        <taxon>Irideae</taxon>
        <taxon>Iris</taxon>
    </lineage>
</organism>
<dbReference type="AlphaFoldDB" id="A0AAX6IK42"/>
<dbReference type="GO" id="GO:0016301">
    <property type="term" value="F:kinase activity"/>
    <property type="evidence" value="ECO:0007669"/>
    <property type="project" value="UniProtKB-KW"/>
</dbReference>
<evidence type="ECO:0000313" key="2">
    <source>
        <dbReference type="Proteomes" id="UP001140949"/>
    </source>
</evidence>
<keyword evidence="2" id="KW-1185">Reference proteome</keyword>
<dbReference type="EMBL" id="JANAVB010000713">
    <property type="protein sequence ID" value="KAJ6853428.1"/>
    <property type="molecule type" value="Genomic_DNA"/>
</dbReference>
<keyword evidence="1" id="KW-0808">Transferase</keyword>
<accession>A0AAX6IK42</accession>
<keyword evidence="1" id="KW-0418">Kinase</keyword>
<sequence>MWLKYVPGITTRFSYVAMAMPMPMEMPPNLVGEQRGVRGMGIRGRNQFSPATFLLNLLSFLVTELWRARVKDQVQDCLGRGRRAEVSP</sequence>
<comment type="caution">
    <text evidence="1">The sequence shown here is derived from an EMBL/GenBank/DDBJ whole genome shotgun (WGS) entry which is preliminary data.</text>
</comment>
<reference evidence="1" key="2">
    <citation type="submission" date="2023-04" db="EMBL/GenBank/DDBJ databases">
        <authorList>
            <person name="Bruccoleri R.E."/>
            <person name="Oakeley E.J."/>
            <person name="Faust A.-M."/>
            <person name="Dessus-Babus S."/>
            <person name="Altorfer M."/>
            <person name="Burckhardt D."/>
            <person name="Oertli M."/>
            <person name="Naumann U."/>
            <person name="Petersen F."/>
            <person name="Wong J."/>
        </authorList>
    </citation>
    <scope>NUCLEOTIDE SEQUENCE</scope>
    <source>
        <strain evidence="1">GSM-AAB239-AS_SAM_17_03QT</strain>
        <tissue evidence="1">Leaf</tissue>
    </source>
</reference>
<name>A0AAX6IK42_IRIPA</name>
<proteinExistence type="predicted"/>
<dbReference type="Proteomes" id="UP001140949">
    <property type="component" value="Unassembled WGS sequence"/>
</dbReference>
<reference evidence="1" key="1">
    <citation type="journal article" date="2023" name="GigaByte">
        <title>Genome assembly of the bearded iris, Iris pallida Lam.</title>
        <authorList>
            <person name="Bruccoleri R.E."/>
            <person name="Oakeley E.J."/>
            <person name="Faust A.M.E."/>
            <person name="Altorfer M."/>
            <person name="Dessus-Babus S."/>
            <person name="Burckhardt D."/>
            <person name="Oertli M."/>
            <person name="Naumann U."/>
            <person name="Petersen F."/>
            <person name="Wong J."/>
        </authorList>
    </citation>
    <scope>NUCLEOTIDE SEQUENCE</scope>
    <source>
        <strain evidence="1">GSM-AAB239-AS_SAM_17_03QT</strain>
    </source>
</reference>
<protein>
    <submittedName>
        <fullName evidence="1">Receptor-like cytosolic serine/threonine-protein kinase RBK1 isoform X1</fullName>
    </submittedName>
</protein>
<gene>
    <name evidence="1" type="ORF">M6B38_250585</name>
</gene>